<evidence type="ECO:0000256" key="1">
    <source>
        <dbReference type="SAM" id="MobiDB-lite"/>
    </source>
</evidence>
<dbReference type="EMBL" id="JAMSLR010000018">
    <property type="protein sequence ID" value="MCM8750593.1"/>
    <property type="molecule type" value="Genomic_DNA"/>
</dbReference>
<dbReference type="Pfam" id="PF01551">
    <property type="entry name" value="Peptidase_M23"/>
    <property type="match status" value="1"/>
</dbReference>
<feature type="compositionally biased region" description="Polar residues" evidence="1">
    <location>
        <begin position="87"/>
        <end position="96"/>
    </location>
</feature>
<evidence type="ECO:0000256" key="2">
    <source>
        <dbReference type="SAM" id="Phobius"/>
    </source>
</evidence>
<dbReference type="Gene3D" id="2.70.70.10">
    <property type="entry name" value="Glucose Permease (Domain IIA)"/>
    <property type="match status" value="1"/>
</dbReference>
<dbReference type="InterPro" id="IPR036779">
    <property type="entry name" value="LysM_dom_sf"/>
</dbReference>
<dbReference type="SMART" id="SM00257">
    <property type="entry name" value="LysM"/>
    <property type="match status" value="3"/>
</dbReference>
<dbReference type="InterPro" id="IPR050570">
    <property type="entry name" value="Cell_wall_metabolism_enzyme"/>
</dbReference>
<evidence type="ECO:0000313" key="5">
    <source>
        <dbReference type="Proteomes" id="UP001165306"/>
    </source>
</evidence>
<dbReference type="PROSITE" id="PS51782">
    <property type="entry name" value="LYSM"/>
    <property type="match status" value="3"/>
</dbReference>
<proteinExistence type="predicted"/>
<organism evidence="4 5">
    <name type="scientific">Thermalbibacter longus</name>
    <dbReference type="NCBI Taxonomy" id="2951981"/>
    <lineage>
        <taxon>Bacteria</taxon>
        <taxon>Pseudomonadati</taxon>
        <taxon>Thermomicrobiota</taxon>
        <taxon>Thermomicrobia</taxon>
        <taxon>Thermomicrobiales</taxon>
        <taxon>Thermomicrobiaceae</taxon>
        <taxon>Thermalbibacter</taxon>
    </lineage>
</organism>
<keyword evidence="2" id="KW-1133">Transmembrane helix</keyword>
<keyword evidence="5" id="KW-1185">Reference proteome</keyword>
<dbReference type="Gene3D" id="3.10.350.10">
    <property type="entry name" value="LysM domain"/>
    <property type="match status" value="3"/>
</dbReference>
<comment type="caution">
    <text evidence="4">The sequence shown here is derived from an EMBL/GenBank/DDBJ whole genome shotgun (WGS) entry which is preliminary data.</text>
</comment>
<feature type="domain" description="LysM" evidence="3">
    <location>
        <begin position="363"/>
        <end position="409"/>
    </location>
</feature>
<evidence type="ECO:0000313" key="4">
    <source>
        <dbReference type="EMBL" id="MCM8750593.1"/>
    </source>
</evidence>
<dbReference type="CDD" id="cd12797">
    <property type="entry name" value="M23_peptidase"/>
    <property type="match status" value="1"/>
</dbReference>
<reference evidence="4" key="1">
    <citation type="submission" date="2022-06" db="EMBL/GenBank/DDBJ databases">
        <title>CFH 74404 Thermomicrobiaceae sp.</title>
        <authorList>
            <person name="Ming H."/>
            <person name="Li W.-J."/>
            <person name="Zhao Z."/>
        </authorList>
    </citation>
    <scope>NUCLEOTIDE SEQUENCE</scope>
    <source>
        <strain evidence="4">CFH 74404</strain>
    </source>
</reference>
<dbReference type="InterPro" id="IPR011055">
    <property type="entry name" value="Dup_hybrid_motif"/>
</dbReference>
<feature type="compositionally biased region" description="Basic and acidic residues" evidence="1">
    <location>
        <begin position="1"/>
        <end position="13"/>
    </location>
</feature>
<accession>A0AA41WGC9</accession>
<feature type="region of interest" description="Disordered" evidence="1">
    <location>
        <begin position="1"/>
        <end position="97"/>
    </location>
</feature>
<dbReference type="CDD" id="cd00118">
    <property type="entry name" value="LysM"/>
    <property type="match status" value="3"/>
</dbReference>
<evidence type="ECO:0000259" key="3">
    <source>
        <dbReference type="PROSITE" id="PS51782"/>
    </source>
</evidence>
<dbReference type="RefSeq" id="WP_284058381.1">
    <property type="nucleotide sequence ID" value="NZ_JAMSLR010000018.1"/>
</dbReference>
<dbReference type="SUPFAM" id="SSF54106">
    <property type="entry name" value="LysM domain"/>
    <property type="match status" value="2"/>
</dbReference>
<feature type="domain" description="LysM" evidence="3">
    <location>
        <begin position="313"/>
        <end position="357"/>
    </location>
</feature>
<dbReference type="Proteomes" id="UP001165306">
    <property type="component" value="Unassembled WGS sequence"/>
</dbReference>
<feature type="transmembrane region" description="Helical" evidence="2">
    <location>
        <begin position="121"/>
        <end position="140"/>
    </location>
</feature>
<dbReference type="PANTHER" id="PTHR21666">
    <property type="entry name" value="PEPTIDASE-RELATED"/>
    <property type="match status" value="1"/>
</dbReference>
<dbReference type="GO" id="GO:0004222">
    <property type="term" value="F:metalloendopeptidase activity"/>
    <property type="evidence" value="ECO:0007669"/>
    <property type="project" value="TreeGrafter"/>
</dbReference>
<dbReference type="Pfam" id="PF01476">
    <property type="entry name" value="LysM"/>
    <property type="match status" value="3"/>
</dbReference>
<dbReference type="SUPFAM" id="SSF51261">
    <property type="entry name" value="Duplicated hybrid motif"/>
    <property type="match status" value="1"/>
</dbReference>
<dbReference type="InterPro" id="IPR018392">
    <property type="entry name" value="LysM"/>
</dbReference>
<sequence>MNQHAREGADRQEPIFGWRPAETGDRPGEIVPDDGQTLNGQQLTGADEVPAREVWTPGRSPNGHTRRQSLAGAKAGSGSRRLGGSQTGPITATPRSNGFAWSRAASRFTARRPFRPRLARVPGHALLVLFAVLIVAGQHFTVLPTAPRQPAAPSSAASRGQLGDLQVLLAPAVPASGGTGGFDPLAGYLRDFGSAVSPRSLSIQIVNSEAGQTIADLARETRRSVETLLWANGMTDPLQPLPAGTPIRVPPVDGMLHVVHDGDTLESIAARYQVDVSAITGYEPNQVQSDADLVPYRLLMVPGGTLPARDHVLLYTVREGDTLATIAQYFGLHPETIVWANSLPDGDLIFPGQHLAILPTDGVMITVQEGDTVESLAEKYGVDPQVIRDYPMNGLGNNGQLRVGQQVMIPGGKPPSPPPPVVVAAQAPAGAASDQGSTPGGAATGFFIWPAVGTITQYFGPTDFWMEPAYQGYAHFHQGLDIANGMGTPVVAADGGQVIFAGWSTVGYGYAVAIDHGNGLVTWYGHMAGQPAVSVGQWVNQGDYLGPMGSTGASTGPHLHFAVLDHGVWADPLDYLP</sequence>
<protein>
    <submittedName>
        <fullName evidence="4">LysM peptidoglycan-binding domain-containing M23 family metallopeptidase</fullName>
    </submittedName>
</protein>
<dbReference type="PANTHER" id="PTHR21666:SF270">
    <property type="entry name" value="MUREIN HYDROLASE ACTIVATOR ENVC"/>
    <property type="match status" value="1"/>
</dbReference>
<keyword evidence="2" id="KW-0472">Membrane</keyword>
<name>A0AA41WGC9_9BACT</name>
<feature type="domain" description="LysM" evidence="3">
    <location>
        <begin position="255"/>
        <end position="301"/>
    </location>
</feature>
<keyword evidence="2" id="KW-0812">Transmembrane</keyword>
<gene>
    <name evidence="4" type="ORF">NET02_15715</name>
</gene>
<dbReference type="AlphaFoldDB" id="A0AA41WGC9"/>
<dbReference type="InterPro" id="IPR016047">
    <property type="entry name" value="M23ase_b-sheet_dom"/>
</dbReference>